<dbReference type="Proteomes" id="UP001055811">
    <property type="component" value="Linkage Group LG03"/>
</dbReference>
<gene>
    <name evidence="1" type="ORF">L2E82_18696</name>
</gene>
<comment type="caution">
    <text evidence="1">The sequence shown here is derived from an EMBL/GenBank/DDBJ whole genome shotgun (WGS) entry which is preliminary data.</text>
</comment>
<accession>A0ACB9FB89</accession>
<evidence type="ECO:0000313" key="1">
    <source>
        <dbReference type="EMBL" id="KAI3768205.1"/>
    </source>
</evidence>
<name>A0ACB9FB89_CICIN</name>
<organism evidence="1 2">
    <name type="scientific">Cichorium intybus</name>
    <name type="common">Chicory</name>
    <dbReference type="NCBI Taxonomy" id="13427"/>
    <lineage>
        <taxon>Eukaryota</taxon>
        <taxon>Viridiplantae</taxon>
        <taxon>Streptophyta</taxon>
        <taxon>Embryophyta</taxon>
        <taxon>Tracheophyta</taxon>
        <taxon>Spermatophyta</taxon>
        <taxon>Magnoliopsida</taxon>
        <taxon>eudicotyledons</taxon>
        <taxon>Gunneridae</taxon>
        <taxon>Pentapetalae</taxon>
        <taxon>asterids</taxon>
        <taxon>campanulids</taxon>
        <taxon>Asterales</taxon>
        <taxon>Asteraceae</taxon>
        <taxon>Cichorioideae</taxon>
        <taxon>Cichorieae</taxon>
        <taxon>Cichoriinae</taxon>
        <taxon>Cichorium</taxon>
    </lineage>
</organism>
<evidence type="ECO:0000313" key="2">
    <source>
        <dbReference type="Proteomes" id="UP001055811"/>
    </source>
</evidence>
<reference evidence="1 2" key="2">
    <citation type="journal article" date="2022" name="Mol. Ecol. Resour.">
        <title>The genomes of chicory, endive, great burdock and yacon provide insights into Asteraceae paleo-polyploidization history and plant inulin production.</title>
        <authorList>
            <person name="Fan W."/>
            <person name="Wang S."/>
            <person name="Wang H."/>
            <person name="Wang A."/>
            <person name="Jiang F."/>
            <person name="Liu H."/>
            <person name="Zhao H."/>
            <person name="Xu D."/>
            <person name="Zhang Y."/>
        </authorList>
    </citation>
    <scope>NUCLEOTIDE SEQUENCE [LARGE SCALE GENOMIC DNA]</scope>
    <source>
        <strain evidence="2">cv. Punajuju</strain>
        <tissue evidence="1">Leaves</tissue>
    </source>
</reference>
<keyword evidence="2" id="KW-1185">Reference proteome</keyword>
<dbReference type="EMBL" id="CM042011">
    <property type="protein sequence ID" value="KAI3768205.1"/>
    <property type="molecule type" value="Genomic_DNA"/>
</dbReference>
<reference evidence="2" key="1">
    <citation type="journal article" date="2022" name="Mol. Ecol. Resour.">
        <title>The genomes of chicory, endive, great burdock and yacon provide insights into Asteraceae palaeo-polyploidization history and plant inulin production.</title>
        <authorList>
            <person name="Fan W."/>
            <person name="Wang S."/>
            <person name="Wang H."/>
            <person name="Wang A."/>
            <person name="Jiang F."/>
            <person name="Liu H."/>
            <person name="Zhao H."/>
            <person name="Xu D."/>
            <person name="Zhang Y."/>
        </authorList>
    </citation>
    <scope>NUCLEOTIDE SEQUENCE [LARGE SCALE GENOMIC DNA]</scope>
    <source>
        <strain evidence="2">cv. Punajuju</strain>
    </source>
</reference>
<protein>
    <submittedName>
        <fullName evidence="1">Uncharacterized protein</fullName>
    </submittedName>
</protein>
<proteinExistence type="predicted"/>
<sequence length="258" mass="27983">MMVEGTPDGCVEKDEGMVEEPDDDTHTVAGYHGAKRESGVPLCASVFSDQPSQSPMGLQTTANGSKEGSSLHGHGISAAKVAKVAWSLPEQQSQSWKKYPVAFLPVQHDNDTYTGDRGCPVEQQSQTRKLAPVVFLPVQQEDDAYIGDRSLAGDKSNTGAGSHTGDCMRDDDSQKMGDIPVGGMGQSFFCSQSHAQKENKKVLNVNSKPSSPINYLNVSPRFETMHNTPLNPLKTQNCTLNTHNVNFFLTKTPMILLN</sequence>